<keyword evidence="2" id="KW-1185">Reference proteome</keyword>
<proteinExistence type="predicted"/>
<dbReference type="AlphaFoldDB" id="A0AA97D9Z0"/>
<accession>A0AA97D9Z0</accession>
<dbReference type="Proteomes" id="UP001300604">
    <property type="component" value="Chromosome"/>
</dbReference>
<name>A0AA97D9Z0_9FIRM</name>
<reference evidence="1" key="2">
    <citation type="submission" date="2024-06" db="EMBL/GenBank/DDBJ databases">
        <title>Caproicibacterium argilliputei sp. nov, a novel caproic acid producing anaerobic bacterium isolated from pit mud.</title>
        <authorList>
            <person name="Xia S."/>
        </authorList>
    </citation>
    <scope>NUCLEOTIDE SEQUENCE</scope>
    <source>
        <strain evidence="1">ZCY20-5</strain>
    </source>
</reference>
<sequence length="58" mass="6590">MPQSKGKLKFHFHNPNSVDEMISYILPILIEANTPKFKQAIQKYADKSAELLNSQQAS</sequence>
<dbReference type="EMBL" id="CP135996">
    <property type="protein sequence ID" value="WOC31765.1"/>
    <property type="molecule type" value="Genomic_DNA"/>
</dbReference>
<organism evidence="1 2">
    <name type="scientific">Caproicibacterium argilliputei</name>
    <dbReference type="NCBI Taxonomy" id="3030016"/>
    <lineage>
        <taxon>Bacteria</taxon>
        <taxon>Bacillati</taxon>
        <taxon>Bacillota</taxon>
        <taxon>Clostridia</taxon>
        <taxon>Eubacteriales</taxon>
        <taxon>Oscillospiraceae</taxon>
        <taxon>Caproicibacterium</taxon>
    </lineage>
</organism>
<gene>
    <name evidence="1" type="ORF">PXC00_11235</name>
</gene>
<dbReference type="RefSeq" id="WP_275847022.1">
    <property type="nucleotide sequence ID" value="NZ_CP135996.1"/>
</dbReference>
<dbReference type="KEGG" id="carl:PXC00_11235"/>
<evidence type="ECO:0000313" key="2">
    <source>
        <dbReference type="Proteomes" id="UP001300604"/>
    </source>
</evidence>
<protein>
    <submittedName>
        <fullName evidence="1">Uncharacterized protein</fullName>
    </submittedName>
</protein>
<reference evidence="1" key="1">
    <citation type="submission" date="2023-09" db="EMBL/GenBank/DDBJ databases">
        <authorList>
            <person name="Zeng C."/>
        </authorList>
    </citation>
    <scope>NUCLEOTIDE SEQUENCE</scope>
    <source>
        <strain evidence="1">ZCY20-5</strain>
    </source>
</reference>
<evidence type="ECO:0000313" key="1">
    <source>
        <dbReference type="EMBL" id="WOC31765.1"/>
    </source>
</evidence>